<protein>
    <recommendedName>
        <fullName evidence="4">Phytase-like domain-containing protein</fullName>
    </recommendedName>
</protein>
<reference evidence="2" key="1">
    <citation type="submission" date="2020-10" db="EMBL/GenBank/DDBJ databases">
        <authorList>
            <person name="Abbas A."/>
            <person name="Razzaq R."/>
            <person name="Waqas M."/>
            <person name="Abbas N."/>
            <person name="Nielsen T.K."/>
            <person name="Hansen L.H."/>
            <person name="Hussain S."/>
            <person name="Shahid M."/>
        </authorList>
    </citation>
    <scope>NUCLEOTIDE SEQUENCE</scope>
    <source>
        <strain evidence="2">S14</strain>
    </source>
</reference>
<dbReference type="RefSeq" id="WP_309394597.1">
    <property type="nucleotide sequence ID" value="NZ_JADBEO010000063.1"/>
</dbReference>
<accession>A0ABU1DL11</accession>
<feature type="chain" id="PRO_5046824743" description="Phytase-like domain-containing protein" evidence="1">
    <location>
        <begin position="22"/>
        <end position="382"/>
    </location>
</feature>
<name>A0ABU1DL11_9HYPH</name>
<sequence>MRKVLWSAVVAAAFLASPAPADATSLKGKLIKVLPEGARAVRGAALGPAAGGGFLAIWSSNADADIYSDQLFARVFTAKGKPNGKAVRYDRPLKGKRTRSADPGTPILLADGRQFLPWSASFDPSTTLPRMAVAQILDGSKLKGKPKTLLTGDDASSMNAAGLRGGGGVLIWTSFATGSQYGAAVKPNGGVGRPELEFEPASAPIPMKSGFARIHTTVDASGVDAIGQLFNREGRPATGPFLLFADVSTVYGSASAIGLTNGQLLAIEQTRNGDGTVNDYAHRFAADGKRIGQVKLLLKNVPTHDLSVTETDDGGFLMRIAAVGGTEIRYLSFDDAAKLKGDVVEKRPQIRRDLDMTRLGDGLVASPFIDEPGQLFVQFVVP</sequence>
<evidence type="ECO:0008006" key="4">
    <source>
        <dbReference type="Google" id="ProtNLM"/>
    </source>
</evidence>
<comment type="caution">
    <text evidence="2">The sequence shown here is derived from an EMBL/GenBank/DDBJ whole genome shotgun (WGS) entry which is preliminary data.</text>
</comment>
<proteinExistence type="predicted"/>
<gene>
    <name evidence="2" type="ORF">IHQ68_18720</name>
</gene>
<dbReference type="Proteomes" id="UP001181622">
    <property type="component" value="Unassembled WGS sequence"/>
</dbReference>
<feature type="signal peptide" evidence="1">
    <location>
        <begin position="1"/>
        <end position="21"/>
    </location>
</feature>
<organism evidence="2 3">
    <name type="scientific">Chelatococcus sambhunathii</name>
    <dbReference type="NCBI Taxonomy" id="363953"/>
    <lineage>
        <taxon>Bacteria</taxon>
        <taxon>Pseudomonadati</taxon>
        <taxon>Pseudomonadota</taxon>
        <taxon>Alphaproteobacteria</taxon>
        <taxon>Hyphomicrobiales</taxon>
        <taxon>Chelatococcaceae</taxon>
        <taxon>Chelatococcus</taxon>
    </lineage>
</organism>
<keyword evidence="1" id="KW-0732">Signal</keyword>
<keyword evidence="3" id="KW-1185">Reference proteome</keyword>
<evidence type="ECO:0000313" key="2">
    <source>
        <dbReference type="EMBL" id="MDR4308659.1"/>
    </source>
</evidence>
<evidence type="ECO:0000313" key="3">
    <source>
        <dbReference type="Proteomes" id="UP001181622"/>
    </source>
</evidence>
<dbReference type="EMBL" id="JADBEO010000063">
    <property type="protein sequence ID" value="MDR4308659.1"/>
    <property type="molecule type" value="Genomic_DNA"/>
</dbReference>
<evidence type="ECO:0000256" key="1">
    <source>
        <dbReference type="SAM" id="SignalP"/>
    </source>
</evidence>